<dbReference type="GO" id="GO:0005506">
    <property type="term" value="F:iron ion binding"/>
    <property type="evidence" value="ECO:0007669"/>
    <property type="project" value="UniProtKB-UniRule"/>
</dbReference>
<comment type="caution">
    <text evidence="8">The sequence shown here is derived from an EMBL/GenBank/DDBJ whole genome shotgun (WGS) entry which is preliminary data.</text>
</comment>
<evidence type="ECO:0000313" key="9">
    <source>
        <dbReference type="Proteomes" id="UP000251634"/>
    </source>
</evidence>
<feature type="domain" description="4Fe-4S ferredoxin-type" evidence="7">
    <location>
        <begin position="1"/>
        <end position="29"/>
    </location>
</feature>
<dbReference type="InterPro" id="IPR017896">
    <property type="entry name" value="4Fe4S_Fe-S-bd"/>
</dbReference>
<evidence type="ECO:0000259" key="7">
    <source>
        <dbReference type="PROSITE" id="PS51379"/>
    </source>
</evidence>
<dbReference type="Gene3D" id="3.30.70.20">
    <property type="match status" value="1"/>
</dbReference>
<proteinExistence type="predicted"/>
<evidence type="ECO:0000256" key="2">
    <source>
        <dbReference type="ARBA" id="ARBA00022723"/>
    </source>
</evidence>
<keyword evidence="1 6" id="KW-0813">Transport</keyword>
<evidence type="ECO:0000256" key="3">
    <source>
        <dbReference type="ARBA" id="ARBA00022982"/>
    </source>
</evidence>
<keyword evidence="2 6" id="KW-0479">Metal-binding</keyword>
<dbReference type="RefSeq" id="WP_112116344.1">
    <property type="nucleotide sequence ID" value="NZ_PRKZ01000010.1"/>
</dbReference>
<evidence type="ECO:0000256" key="5">
    <source>
        <dbReference type="ARBA" id="ARBA00023014"/>
    </source>
</evidence>
<dbReference type="GO" id="GO:0009055">
    <property type="term" value="F:electron transfer activity"/>
    <property type="evidence" value="ECO:0007669"/>
    <property type="project" value="UniProtKB-UniRule"/>
</dbReference>
<dbReference type="PROSITE" id="PS00198">
    <property type="entry name" value="4FE4S_FER_1"/>
    <property type="match status" value="1"/>
</dbReference>
<dbReference type="PRINTS" id="PR00352">
    <property type="entry name" value="3FE4SFRDOXIN"/>
</dbReference>
<dbReference type="InterPro" id="IPR017900">
    <property type="entry name" value="4Fe4S_Fe_S_CS"/>
</dbReference>
<name>A0A329TI24_9FIRM</name>
<dbReference type="EMBL" id="PRKZ01000010">
    <property type="protein sequence ID" value="RAW48146.1"/>
    <property type="molecule type" value="Genomic_DNA"/>
</dbReference>
<dbReference type="SUPFAM" id="SSF54862">
    <property type="entry name" value="4Fe-4S ferredoxins"/>
    <property type="match status" value="1"/>
</dbReference>
<dbReference type="PROSITE" id="PS51379">
    <property type="entry name" value="4FE4S_FER_2"/>
    <property type="match status" value="1"/>
</dbReference>
<dbReference type="PANTHER" id="PTHR36923">
    <property type="entry name" value="FERREDOXIN"/>
    <property type="match status" value="1"/>
</dbReference>
<protein>
    <recommendedName>
        <fullName evidence="6">Ferredoxin</fullName>
    </recommendedName>
</protein>
<dbReference type="GO" id="GO:0051536">
    <property type="term" value="F:iron-sulfur cluster binding"/>
    <property type="evidence" value="ECO:0007669"/>
    <property type="project" value="UniProtKB-KW"/>
</dbReference>
<evidence type="ECO:0000256" key="4">
    <source>
        <dbReference type="ARBA" id="ARBA00023004"/>
    </source>
</evidence>
<gene>
    <name evidence="8" type="ORF">C4N25_11965</name>
</gene>
<keyword evidence="4 6" id="KW-0408">Iron</keyword>
<organism evidence="8 9">
    <name type="scientific">Faecalibacterium prausnitzii</name>
    <dbReference type="NCBI Taxonomy" id="853"/>
    <lineage>
        <taxon>Bacteria</taxon>
        <taxon>Bacillati</taxon>
        <taxon>Bacillota</taxon>
        <taxon>Clostridia</taxon>
        <taxon>Eubacteriales</taxon>
        <taxon>Oscillospiraceae</taxon>
        <taxon>Faecalibacterium</taxon>
    </lineage>
</organism>
<evidence type="ECO:0000313" key="8">
    <source>
        <dbReference type="EMBL" id="RAW48146.1"/>
    </source>
</evidence>
<sequence>MRAFVDPDLCIGCTQCAGICPTVFTMEGTLAVALVGEIPGEEVPAAVDAAQACPVSAIRMEES</sequence>
<accession>A0A329TI24</accession>
<evidence type="ECO:0000256" key="6">
    <source>
        <dbReference type="RuleBase" id="RU368020"/>
    </source>
</evidence>
<dbReference type="Proteomes" id="UP000251634">
    <property type="component" value="Unassembled WGS sequence"/>
</dbReference>
<evidence type="ECO:0000256" key="1">
    <source>
        <dbReference type="ARBA" id="ARBA00022448"/>
    </source>
</evidence>
<keyword evidence="3 6" id="KW-0249">Electron transport</keyword>
<dbReference type="AlphaFoldDB" id="A0A329TI24"/>
<dbReference type="Pfam" id="PF13459">
    <property type="entry name" value="Fer4_15"/>
    <property type="match status" value="1"/>
</dbReference>
<reference evidence="8 9" key="1">
    <citation type="submission" date="2018-02" db="EMBL/GenBank/DDBJ databases">
        <title>Complete genome sequencing of Faecalibacterium prausnitzii strains isolated from the human gut.</title>
        <authorList>
            <person name="Fitzgerald B.C."/>
            <person name="Shkoporov A.N."/>
            <person name="Ross P.R."/>
            <person name="Hill C."/>
        </authorList>
    </citation>
    <scope>NUCLEOTIDE SEQUENCE [LARGE SCALE GENOMIC DNA]</scope>
    <source>
        <strain evidence="8 9">APC942/8-14-2</strain>
    </source>
</reference>
<dbReference type="InterPro" id="IPR051269">
    <property type="entry name" value="Fe-S_cluster_ET"/>
</dbReference>
<comment type="function">
    <text evidence="6">Ferredoxins are iron-sulfur proteins that transfer electrons in a wide variety of metabolic reactions.</text>
</comment>
<keyword evidence="5 6" id="KW-0411">Iron-sulfur</keyword>
<dbReference type="InterPro" id="IPR001080">
    <property type="entry name" value="3Fe4S_ferredoxin"/>
</dbReference>
<dbReference type="PANTHER" id="PTHR36923:SF3">
    <property type="entry name" value="FERREDOXIN"/>
    <property type="match status" value="1"/>
</dbReference>